<dbReference type="EMBL" id="CP024785">
    <property type="protein sequence ID" value="AUB42197.1"/>
    <property type="molecule type" value="Genomic_DNA"/>
</dbReference>
<accession>A0A2K8T3C1</accession>
<proteinExistence type="predicted"/>
<name>A0A2K8T3C1_9NOSO</name>
<evidence type="ECO:0000313" key="1">
    <source>
        <dbReference type="EMBL" id="AUB42197.1"/>
    </source>
</evidence>
<dbReference type="AlphaFoldDB" id="A0A2K8T3C1"/>
<dbReference type="KEGG" id="nfl:COO91_08306"/>
<dbReference type="Pfam" id="PF06841">
    <property type="entry name" value="Phage_T4_gp19"/>
    <property type="match status" value="1"/>
</dbReference>
<reference evidence="1 2" key="1">
    <citation type="submission" date="2017-11" db="EMBL/GenBank/DDBJ databases">
        <title>Complete genome of a free-living desiccation-tolerant cyanobacterium and its photosynthetic adaptation to extreme terrestrial habitat.</title>
        <authorList>
            <person name="Shang J."/>
        </authorList>
    </citation>
    <scope>NUCLEOTIDE SEQUENCE [LARGE SCALE GENOMIC DNA]</scope>
    <source>
        <strain evidence="1 2">CCNUN1</strain>
    </source>
</reference>
<keyword evidence="2" id="KW-1185">Reference proteome</keyword>
<dbReference type="InterPro" id="IPR010667">
    <property type="entry name" value="Phage_T4_Gp19"/>
</dbReference>
<evidence type="ECO:0000313" key="2">
    <source>
        <dbReference type="Proteomes" id="UP000232003"/>
    </source>
</evidence>
<dbReference type="GO" id="GO:0005198">
    <property type="term" value="F:structural molecule activity"/>
    <property type="evidence" value="ECO:0007669"/>
    <property type="project" value="InterPro"/>
</dbReference>
<gene>
    <name evidence="1" type="ORF">COO91_08306</name>
</gene>
<dbReference type="PANTHER" id="PTHR38009:SF1">
    <property type="entry name" value="CONSERVED HYPOTHETICAL PHAGE TAIL PROTEIN"/>
    <property type="match status" value="1"/>
</dbReference>
<dbReference type="InterPro" id="IPR011747">
    <property type="entry name" value="CHP02241"/>
</dbReference>
<protein>
    <submittedName>
        <fullName evidence="1">Bacteriophage T4, Gp19, tail tube</fullName>
    </submittedName>
</protein>
<dbReference type="Proteomes" id="UP000232003">
    <property type="component" value="Chromosome"/>
</dbReference>
<sequence>MQEGNWFKQRRTISVTFNQGTTPQVAFQFTEAWPTKYRIAEMKTDTSDIEIEEIEIAYEGFERISI</sequence>
<dbReference type="PANTHER" id="PTHR38009">
    <property type="entry name" value="CONSERVED HYPOTHETICAL PHAGE TAIL PROTEIN"/>
    <property type="match status" value="1"/>
</dbReference>
<organism evidence="1 2">
    <name type="scientific">Nostoc flagelliforme CCNUN1</name>
    <dbReference type="NCBI Taxonomy" id="2038116"/>
    <lineage>
        <taxon>Bacteria</taxon>
        <taxon>Bacillati</taxon>
        <taxon>Cyanobacteriota</taxon>
        <taxon>Cyanophyceae</taxon>
        <taxon>Nostocales</taxon>
        <taxon>Nostocaceae</taxon>
        <taxon>Nostoc</taxon>
    </lineage>
</organism>